<feature type="signal peptide" evidence="1">
    <location>
        <begin position="1"/>
        <end position="19"/>
    </location>
</feature>
<dbReference type="Pfam" id="PF14064">
    <property type="entry name" value="HmuY"/>
    <property type="match status" value="1"/>
</dbReference>
<evidence type="ECO:0000313" key="2">
    <source>
        <dbReference type="EMBL" id="MFD2568848.1"/>
    </source>
</evidence>
<keyword evidence="3" id="KW-1185">Reference proteome</keyword>
<comment type="caution">
    <text evidence="2">The sequence shown here is derived from an EMBL/GenBank/DDBJ whole genome shotgun (WGS) entry which is preliminary data.</text>
</comment>
<dbReference type="InterPro" id="IPR025921">
    <property type="entry name" value="HmuY"/>
</dbReference>
<reference evidence="3" key="1">
    <citation type="journal article" date="2019" name="Int. J. Syst. Evol. Microbiol.">
        <title>The Global Catalogue of Microorganisms (GCM) 10K type strain sequencing project: providing services to taxonomists for standard genome sequencing and annotation.</title>
        <authorList>
            <consortium name="The Broad Institute Genomics Platform"/>
            <consortium name="The Broad Institute Genome Sequencing Center for Infectious Disease"/>
            <person name="Wu L."/>
            <person name="Ma J."/>
        </authorList>
    </citation>
    <scope>NUCLEOTIDE SEQUENCE [LARGE SCALE GENOMIC DNA]</scope>
    <source>
        <strain evidence="3">KCTC 52127</strain>
    </source>
</reference>
<dbReference type="PROSITE" id="PS51257">
    <property type="entry name" value="PROKAR_LIPOPROTEIN"/>
    <property type="match status" value="1"/>
</dbReference>
<gene>
    <name evidence="2" type="ORF">ACFSRZ_15845</name>
</gene>
<organism evidence="2 3">
    <name type="scientific">Pseudotenacibaculum haliotis</name>
    <dbReference type="NCBI Taxonomy" id="1862138"/>
    <lineage>
        <taxon>Bacteria</taxon>
        <taxon>Pseudomonadati</taxon>
        <taxon>Bacteroidota</taxon>
        <taxon>Flavobacteriia</taxon>
        <taxon>Flavobacteriales</taxon>
        <taxon>Flavobacteriaceae</taxon>
        <taxon>Pseudotenacibaculum</taxon>
    </lineage>
</organism>
<name>A0ABW5LVK0_9FLAO</name>
<dbReference type="Proteomes" id="UP001597508">
    <property type="component" value="Unassembled WGS sequence"/>
</dbReference>
<evidence type="ECO:0000256" key="1">
    <source>
        <dbReference type="SAM" id="SignalP"/>
    </source>
</evidence>
<evidence type="ECO:0000313" key="3">
    <source>
        <dbReference type="Proteomes" id="UP001597508"/>
    </source>
</evidence>
<keyword evidence="1" id="KW-0732">Signal</keyword>
<proteinExistence type="predicted"/>
<dbReference type="RefSeq" id="WP_379667554.1">
    <property type="nucleotide sequence ID" value="NZ_JBHULH010000012.1"/>
</dbReference>
<accession>A0ABW5LVK0</accession>
<protein>
    <submittedName>
        <fullName evidence="2">HmuY family protein</fullName>
    </submittedName>
</protein>
<sequence>MKTIKILTLFVLTAFFASCDDNDTVTLLEVESETVSNLHAPQQGGQGQPVSGEFTKFDFETGAITTSTTDWDIAFRGTSIIVNGGVSLGTADEPERTGDAALYIVDATFAAVAGANENLLTQDSASGYAIATGSGNGWYSYAGPPTHLINPIAGKVIVIKTTDGKFAKMEILSYYKDAPANPNAFTDESRYFTFNYVYQPNEGIAIFE</sequence>
<dbReference type="CDD" id="cd12105">
    <property type="entry name" value="HmuY"/>
    <property type="match status" value="1"/>
</dbReference>
<feature type="chain" id="PRO_5046873602" evidence="1">
    <location>
        <begin position="20"/>
        <end position="208"/>
    </location>
</feature>
<dbReference type="EMBL" id="JBHULH010000012">
    <property type="protein sequence ID" value="MFD2568848.1"/>
    <property type="molecule type" value="Genomic_DNA"/>
</dbReference>